<evidence type="ECO:0000313" key="2">
    <source>
        <dbReference type="Proteomes" id="UP000830395"/>
    </source>
</evidence>
<gene>
    <name evidence="1" type="ORF">PDJAM_G00176790</name>
</gene>
<comment type="caution">
    <text evidence="1">The sequence shown here is derived from an EMBL/GenBank/DDBJ whole genome shotgun (WGS) entry which is preliminary data.</text>
</comment>
<accession>A0ACC5ZP87</accession>
<dbReference type="Proteomes" id="UP000830395">
    <property type="component" value="Chromosome 29"/>
</dbReference>
<reference evidence="1" key="1">
    <citation type="submission" date="2020-02" db="EMBL/GenBank/DDBJ databases">
        <title>Genome sequencing of the panga catfish, Pangasius djambal.</title>
        <authorList>
            <person name="Wen M."/>
            <person name="Zahm M."/>
            <person name="Roques C."/>
            <person name="Cabau C."/>
            <person name="Klopp C."/>
            <person name="Donnadieu C."/>
            <person name="Jouanno E."/>
            <person name="Avarre J.-C."/>
            <person name="Campet M."/>
            <person name="Ha T."/>
            <person name="Dugue R."/>
            <person name="Lampietro C."/>
            <person name="Louis A."/>
            <person name="Herpin A."/>
            <person name="Echchiki A."/>
            <person name="Berthelot C."/>
            <person name="Parey E."/>
            <person name="Roest-Crollius H."/>
            <person name="Braasch I."/>
            <person name="Postlethwait J.H."/>
            <person name="Bobe J."/>
            <person name="Montfort J."/>
            <person name="Bouchez O."/>
            <person name="Begum T."/>
            <person name="Schartl M."/>
            <person name="Gustiano R."/>
            <person name="Guiguen Y."/>
        </authorList>
    </citation>
    <scope>NUCLEOTIDE SEQUENCE</scope>
    <source>
        <strain evidence="1">Pdj_M5554</strain>
    </source>
</reference>
<protein>
    <submittedName>
        <fullName evidence="1">Uncharacterized protein</fullName>
    </submittedName>
</protein>
<dbReference type="EMBL" id="CM041003">
    <property type="protein sequence ID" value="MCJ8749480.1"/>
    <property type="molecule type" value="Genomic_DNA"/>
</dbReference>
<proteinExistence type="predicted"/>
<organism evidence="1 2">
    <name type="scientific">Pangasius djambal</name>
    <dbReference type="NCBI Taxonomy" id="1691987"/>
    <lineage>
        <taxon>Eukaryota</taxon>
        <taxon>Metazoa</taxon>
        <taxon>Chordata</taxon>
        <taxon>Craniata</taxon>
        <taxon>Vertebrata</taxon>
        <taxon>Euteleostomi</taxon>
        <taxon>Actinopterygii</taxon>
        <taxon>Neopterygii</taxon>
        <taxon>Teleostei</taxon>
        <taxon>Ostariophysi</taxon>
        <taxon>Siluriformes</taxon>
        <taxon>Pangasiidae</taxon>
        <taxon>Pangasius</taxon>
    </lineage>
</organism>
<sequence>MATSLPEQQHPAREEDAEKERLLTSVTFDPSPVDLSDGGHGIRPSLDLQGSSLRKEAQEDDMAEEEALRRKLKYFFMSPCDKYHAKGRKPYKLVLQLLKIIFVTMQLVLFGLSNQMVVMFKDENTDSFRHLFLQDYQDDADGFAVHTQSDVYQHINYAIEQYLTLPQKAVGCYAYVLGSGVNGSALSLCQHYYKKGSIDPVNDTFDIDPHVITECIGVDPPTDPSAPLPEHYKNFTLKFHKLINVSIDFKLKAINIQTIINNELPDCYTFAVTILFDNRAHSGKMKISLHNQAVIKECRDPSVSGHKENYMRVAFDVLVAVVCGLSLALCGRSILRGIILQNEFVRFFRQSLGRSVCWGDRMEFINGWYLLLIISDVLTIIASFIKIGIETKILIVTLRAAFPNVIRFCCCAAAIYMGYCFCGWIVLGPYHAKFRSLSTVSECLFSLINGDDMFATFSEVERSSTLVWVFSQLYLYTFISLFIYMVLSLFIALITGAYDTITQQAQEAPHVSDLHMFIAQCTDTPTSGKFQSPEPPESCSLFCCFN</sequence>
<evidence type="ECO:0000313" key="1">
    <source>
        <dbReference type="EMBL" id="MCJ8749480.1"/>
    </source>
</evidence>
<keyword evidence="2" id="KW-1185">Reference proteome</keyword>
<name>A0ACC5ZP87_9TELE</name>